<dbReference type="CDD" id="cd19856">
    <property type="entry name" value="DSRM_Kanadaptin"/>
    <property type="match status" value="1"/>
</dbReference>
<proteinExistence type="predicted"/>
<organism evidence="3 4">
    <name type="scientific">Molorchus minor</name>
    <dbReference type="NCBI Taxonomy" id="1323400"/>
    <lineage>
        <taxon>Eukaryota</taxon>
        <taxon>Metazoa</taxon>
        <taxon>Ecdysozoa</taxon>
        <taxon>Arthropoda</taxon>
        <taxon>Hexapoda</taxon>
        <taxon>Insecta</taxon>
        <taxon>Pterygota</taxon>
        <taxon>Neoptera</taxon>
        <taxon>Endopterygota</taxon>
        <taxon>Coleoptera</taxon>
        <taxon>Polyphaga</taxon>
        <taxon>Cucujiformia</taxon>
        <taxon>Chrysomeloidea</taxon>
        <taxon>Cerambycidae</taxon>
        <taxon>Lamiinae</taxon>
        <taxon>Monochamini</taxon>
        <taxon>Molorchus</taxon>
    </lineage>
</organism>
<feature type="region of interest" description="Disordered" evidence="1">
    <location>
        <begin position="1"/>
        <end position="20"/>
    </location>
</feature>
<protein>
    <recommendedName>
        <fullName evidence="2">FHA domain-containing protein</fullName>
    </recommendedName>
</protein>
<dbReference type="Gene3D" id="2.60.200.20">
    <property type="match status" value="1"/>
</dbReference>
<gene>
    <name evidence="3" type="ORF">NQ317_016010</name>
</gene>
<dbReference type="Proteomes" id="UP001162164">
    <property type="component" value="Unassembled WGS sequence"/>
</dbReference>
<dbReference type="InterPro" id="IPR050923">
    <property type="entry name" value="Cell_Proc_Reg/RNA_Proc"/>
</dbReference>
<dbReference type="SMART" id="SM00240">
    <property type="entry name" value="FHA"/>
    <property type="match status" value="1"/>
</dbReference>
<dbReference type="InterPro" id="IPR008984">
    <property type="entry name" value="SMAD_FHA_dom_sf"/>
</dbReference>
<dbReference type="SUPFAM" id="SSF49879">
    <property type="entry name" value="SMAD/FHA domain"/>
    <property type="match status" value="1"/>
</dbReference>
<evidence type="ECO:0000313" key="3">
    <source>
        <dbReference type="EMBL" id="KAJ8982848.1"/>
    </source>
</evidence>
<accession>A0ABQ9JWY9</accession>
<name>A0ABQ9JWY9_9CUCU</name>
<feature type="domain" description="FHA" evidence="2">
    <location>
        <begin position="139"/>
        <end position="195"/>
    </location>
</feature>
<sequence length="413" mass="47415">MDITHKVEDTGNLGDTLKSARSDTPFKKPILIGKIGRLPRKVLSQKISNDSDKNHHYENVPTAHEHSEAVEESGDNIGKNLTPAKPVKIPTQVSENYTLPYKEPLWSGLPKTTGNDYLFEVLKNGSIIETINLMERSFWVFGRLVDCHISMQHPTISRYHAILQYRSESSENEVPGFYIYDLGSTHGTFLNKNRLKPKVYTRVQVSEDADEETDLSENPYAQTSNEELYLDDPKKALRGFFEREGFDLEYDCAEQGIGQFLCKVELPIDNELGRPIVAEVLHRGKKKEAVVQCALEACRILDRYGVLRQATHESRKRKAKNWEENDYYDSDEDTFLDRTGTIEKKREKRMNAKVPQKADTYETLLDKEKIIATTIDDLERQLAKAQELRSTDTSNIEDDSLDTFMKELKRFKA</sequence>
<dbReference type="PANTHER" id="PTHR23308">
    <property type="entry name" value="NUCLEAR INHIBITOR OF PROTEIN PHOSPHATASE-1"/>
    <property type="match status" value="1"/>
</dbReference>
<comment type="caution">
    <text evidence="3">The sequence shown here is derived from an EMBL/GenBank/DDBJ whole genome shotgun (WGS) entry which is preliminary data.</text>
</comment>
<evidence type="ECO:0000313" key="4">
    <source>
        <dbReference type="Proteomes" id="UP001162164"/>
    </source>
</evidence>
<dbReference type="InterPro" id="IPR000253">
    <property type="entry name" value="FHA_dom"/>
</dbReference>
<reference evidence="3" key="1">
    <citation type="journal article" date="2023" name="Insect Mol. Biol.">
        <title>Genome sequencing provides insights into the evolution of gene families encoding plant cell wall-degrading enzymes in longhorned beetles.</title>
        <authorList>
            <person name="Shin N.R."/>
            <person name="Okamura Y."/>
            <person name="Kirsch R."/>
            <person name="Pauchet Y."/>
        </authorList>
    </citation>
    <scope>NUCLEOTIDE SEQUENCE</scope>
    <source>
        <strain evidence="3">MMC_N1</strain>
    </source>
</reference>
<feature type="region of interest" description="Disordered" evidence="1">
    <location>
        <begin position="48"/>
        <end position="68"/>
    </location>
</feature>
<dbReference type="PROSITE" id="PS50006">
    <property type="entry name" value="FHA_DOMAIN"/>
    <property type="match status" value="1"/>
</dbReference>
<dbReference type="Pfam" id="PF00498">
    <property type="entry name" value="FHA"/>
    <property type="match status" value="1"/>
</dbReference>
<keyword evidence="4" id="KW-1185">Reference proteome</keyword>
<evidence type="ECO:0000259" key="2">
    <source>
        <dbReference type="PROSITE" id="PS50006"/>
    </source>
</evidence>
<feature type="compositionally biased region" description="Basic and acidic residues" evidence="1">
    <location>
        <begin position="49"/>
        <end position="68"/>
    </location>
</feature>
<dbReference type="CDD" id="cd22677">
    <property type="entry name" value="FHA_Kanadaptin"/>
    <property type="match status" value="1"/>
</dbReference>
<dbReference type="EMBL" id="JAPWTJ010000104">
    <property type="protein sequence ID" value="KAJ8982848.1"/>
    <property type="molecule type" value="Genomic_DNA"/>
</dbReference>
<evidence type="ECO:0000256" key="1">
    <source>
        <dbReference type="SAM" id="MobiDB-lite"/>
    </source>
</evidence>